<evidence type="ECO:0000313" key="12">
    <source>
        <dbReference type="EMBL" id="QNO41358.1"/>
    </source>
</evidence>
<evidence type="ECO:0000256" key="7">
    <source>
        <dbReference type="ARBA" id="ARBA00023186"/>
    </source>
</evidence>
<organism evidence="14">
    <name type="scientific">Candidatus Methanogaster sp. ANME-2c ERB4</name>
    <dbReference type="NCBI Taxonomy" id="2759911"/>
    <lineage>
        <taxon>Archaea</taxon>
        <taxon>Methanobacteriati</taxon>
        <taxon>Methanobacteriota</taxon>
        <taxon>Stenosarchaea group</taxon>
        <taxon>Methanomicrobia</taxon>
        <taxon>Methanosarcinales</taxon>
        <taxon>ANME-2 cluster</taxon>
        <taxon>Candidatus Methanogasteraceae</taxon>
        <taxon>Candidatus Methanogaster</taxon>
    </lineage>
</organism>
<dbReference type="PROSITE" id="PS50059">
    <property type="entry name" value="FKBP_PPIASE"/>
    <property type="match status" value="1"/>
</dbReference>
<sequence>MNEEKNMEQDNNNKTIPFIILAVLGLCIIIFMQLGCIEDSGIVVENGDTIQVNYTGKLLDDTVFATSDPDIANESGIYNPMGPYQPLEFVVGNEKVIEGIDTGVLGMKEGQKKTLTIPPEQAYGPDDPTMIRLLPLVDNISTTQTLQKEITLPKDQFNSTFGPDYKEGDIVQLPESTINMTIDSMDENVNLSINANVGDTFKSEQSPWEEEVIETNSTHITVKHMVEVGDTISFPGTPWNSTVIEVTDANITLEHNPIPDETIQTPYGDMNIKFNETGIIMDTNPPLAGETLVFDIEIVSIVKPEPTEKPTNENETGNETEP</sequence>
<evidence type="ECO:0000313" key="13">
    <source>
        <dbReference type="EMBL" id="QNO41958.1"/>
    </source>
</evidence>
<dbReference type="PANTHER" id="PTHR47861">
    <property type="entry name" value="FKBP-TYPE PEPTIDYL-PROLYL CIS-TRANS ISOMERASE SLYD"/>
    <property type="match status" value="1"/>
</dbReference>
<evidence type="ECO:0000256" key="8">
    <source>
        <dbReference type="ARBA" id="ARBA00023235"/>
    </source>
</evidence>
<dbReference type="EMBL" id="MT630835">
    <property type="protein sequence ID" value="QNO43495.1"/>
    <property type="molecule type" value="Genomic_DNA"/>
</dbReference>
<evidence type="ECO:0000256" key="4">
    <source>
        <dbReference type="ARBA" id="ARBA00013194"/>
    </source>
</evidence>
<keyword evidence="5" id="KW-0963">Cytoplasm</keyword>
<evidence type="ECO:0000256" key="6">
    <source>
        <dbReference type="ARBA" id="ARBA00023110"/>
    </source>
</evidence>
<protein>
    <recommendedName>
        <fullName evidence="4 9">peptidylprolyl isomerase</fullName>
        <ecNumber evidence="4 9">5.2.1.8</ecNumber>
    </recommendedName>
</protein>
<dbReference type="GO" id="GO:0003755">
    <property type="term" value="F:peptidyl-prolyl cis-trans isomerase activity"/>
    <property type="evidence" value="ECO:0007669"/>
    <property type="project" value="UniProtKB-KW"/>
</dbReference>
<evidence type="ECO:0000256" key="3">
    <source>
        <dbReference type="ARBA" id="ARBA00006577"/>
    </source>
</evidence>
<feature type="transmembrane region" description="Helical" evidence="10">
    <location>
        <begin position="15"/>
        <end position="34"/>
    </location>
</feature>
<evidence type="ECO:0000313" key="14">
    <source>
        <dbReference type="EMBL" id="QNO43495.1"/>
    </source>
</evidence>
<proteinExistence type="inferred from homology"/>
<comment type="subcellular location">
    <subcellularLocation>
        <location evidence="2">Cytoplasm</location>
    </subcellularLocation>
</comment>
<evidence type="ECO:0000259" key="11">
    <source>
        <dbReference type="PROSITE" id="PS50059"/>
    </source>
</evidence>
<evidence type="ECO:0000256" key="5">
    <source>
        <dbReference type="ARBA" id="ARBA00022490"/>
    </source>
</evidence>
<dbReference type="EMBL" id="MT630625">
    <property type="protein sequence ID" value="QNO41358.1"/>
    <property type="molecule type" value="Genomic_DNA"/>
</dbReference>
<dbReference type="SUPFAM" id="SSF54534">
    <property type="entry name" value="FKBP-like"/>
    <property type="match status" value="1"/>
</dbReference>
<accession>A0A7G9Y661</accession>
<gene>
    <name evidence="13" type="ORF">AOMBHAEB_00002</name>
    <name evidence="14" type="ORF">IPDEHMDE_00004</name>
    <name evidence="12" type="ORF">JNCKNHMG_00003</name>
</gene>
<keyword evidence="10" id="KW-0472">Membrane</keyword>
<evidence type="ECO:0000256" key="9">
    <source>
        <dbReference type="PROSITE-ProRule" id="PRU00277"/>
    </source>
</evidence>
<evidence type="ECO:0000256" key="2">
    <source>
        <dbReference type="ARBA" id="ARBA00004496"/>
    </source>
</evidence>
<feature type="domain" description="PPIase FKBP-type" evidence="11">
    <location>
        <begin position="47"/>
        <end position="156"/>
    </location>
</feature>
<dbReference type="Pfam" id="PF00254">
    <property type="entry name" value="FKBP_C"/>
    <property type="match status" value="1"/>
</dbReference>
<dbReference type="EMBL" id="MT630691">
    <property type="protein sequence ID" value="QNO41958.1"/>
    <property type="molecule type" value="Genomic_DNA"/>
</dbReference>
<reference evidence="14" key="1">
    <citation type="submission" date="2020-06" db="EMBL/GenBank/DDBJ databases">
        <title>Unique genomic features of the anaerobic methanotrophic archaea.</title>
        <authorList>
            <person name="Chadwick G.L."/>
            <person name="Skennerton C.T."/>
            <person name="Laso-Perez R."/>
            <person name="Leu A.O."/>
            <person name="Speth D.R."/>
            <person name="Yu H."/>
            <person name="Morgan-Lang C."/>
            <person name="Hatzenpichler R."/>
            <person name="Goudeau D."/>
            <person name="Malmstrom R."/>
            <person name="Brazelton W.J."/>
            <person name="Woyke T."/>
            <person name="Hallam S.J."/>
            <person name="Tyson G.W."/>
            <person name="Wegener G."/>
            <person name="Boetius A."/>
            <person name="Orphan V."/>
        </authorList>
    </citation>
    <scope>NUCLEOTIDE SEQUENCE</scope>
</reference>
<keyword evidence="8 9" id="KW-0413">Isomerase</keyword>
<keyword evidence="10" id="KW-0812">Transmembrane</keyword>
<dbReference type="PANTHER" id="PTHR47861:SF3">
    <property type="entry name" value="FKBP-TYPE PEPTIDYL-PROLYL CIS-TRANS ISOMERASE SLYD"/>
    <property type="match status" value="1"/>
</dbReference>
<keyword evidence="10" id="KW-1133">Transmembrane helix</keyword>
<keyword evidence="7" id="KW-0143">Chaperone</keyword>
<name>A0A7G9Y661_9EURY</name>
<comment type="similarity">
    <text evidence="3">Belongs to the FKBP-type PPIase family.</text>
</comment>
<dbReference type="AlphaFoldDB" id="A0A7G9Y661"/>
<dbReference type="InterPro" id="IPR046357">
    <property type="entry name" value="PPIase_dom_sf"/>
</dbReference>
<dbReference type="GO" id="GO:0005737">
    <property type="term" value="C:cytoplasm"/>
    <property type="evidence" value="ECO:0007669"/>
    <property type="project" value="UniProtKB-SubCell"/>
</dbReference>
<dbReference type="InterPro" id="IPR001179">
    <property type="entry name" value="PPIase_FKBP_dom"/>
</dbReference>
<comment type="catalytic activity">
    <reaction evidence="1 9">
        <text>[protein]-peptidylproline (omega=180) = [protein]-peptidylproline (omega=0)</text>
        <dbReference type="Rhea" id="RHEA:16237"/>
        <dbReference type="Rhea" id="RHEA-COMP:10747"/>
        <dbReference type="Rhea" id="RHEA-COMP:10748"/>
        <dbReference type="ChEBI" id="CHEBI:83833"/>
        <dbReference type="ChEBI" id="CHEBI:83834"/>
        <dbReference type="EC" id="5.2.1.8"/>
    </reaction>
</comment>
<evidence type="ECO:0000256" key="1">
    <source>
        <dbReference type="ARBA" id="ARBA00000971"/>
    </source>
</evidence>
<dbReference type="Gene3D" id="3.10.50.40">
    <property type="match status" value="2"/>
</dbReference>
<evidence type="ECO:0000256" key="10">
    <source>
        <dbReference type="SAM" id="Phobius"/>
    </source>
</evidence>
<dbReference type="EC" id="5.2.1.8" evidence="4 9"/>
<dbReference type="GO" id="GO:0042026">
    <property type="term" value="P:protein refolding"/>
    <property type="evidence" value="ECO:0007669"/>
    <property type="project" value="UniProtKB-ARBA"/>
</dbReference>
<keyword evidence="6 9" id="KW-0697">Rotamase</keyword>